<evidence type="ECO:0008006" key="3">
    <source>
        <dbReference type="Google" id="ProtNLM"/>
    </source>
</evidence>
<accession>A0ABZ0IS50</accession>
<organism evidence="1 2">
    <name type="scientific">Imperialibacter roseus</name>
    <dbReference type="NCBI Taxonomy" id="1324217"/>
    <lineage>
        <taxon>Bacteria</taxon>
        <taxon>Pseudomonadati</taxon>
        <taxon>Bacteroidota</taxon>
        <taxon>Cytophagia</taxon>
        <taxon>Cytophagales</taxon>
        <taxon>Flammeovirgaceae</taxon>
        <taxon>Imperialibacter</taxon>
    </lineage>
</organism>
<reference evidence="1 2" key="1">
    <citation type="journal article" date="2023" name="Microbiol. Resour. Announc.">
        <title>Complete Genome Sequence of Imperialibacter roseus strain P4T.</title>
        <authorList>
            <person name="Tizabi D.R."/>
            <person name="Bachvaroff T."/>
            <person name="Hill R.T."/>
        </authorList>
    </citation>
    <scope>NUCLEOTIDE SEQUENCE [LARGE SCALE GENOMIC DNA]</scope>
    <source>
        <strain evidence="1 2">P4T</strain>
    </source>
</reference>
<dbReference type="RefSeq" id="WP_317489136.1">
    <property type="nucleotide sequence ID" value="NZ_CP136051.1"/>
</dbReference>
<dbReference type="SUPFAM" id="SSF82171">
    <property type="entry name" value="DPP6 N-terminal domain-like"/>
    <property type="match status" value="1"/>
</dbReference>
<sequence>MGGIGLLACCHEKDKYPQGTFPATVTNFSEVNSEYDDYNSDIPLISVGLRLHFSSNRNSAGENFDVVGDALGILWTTDNGTLSIHATSLDDDDDFTPELLSSINTPCNEMGPYSFQYNAGGKYRYVLMYASDCDSNFDISYAHYEKPFGTDGSPVLYPPKKIDFLNSSADDMYPTFYGENFIYHGEVGPENIEKLLFCSNRDGQFDIYEIGFGGDTDLVDLLGSDIGKQPEKLAISSESNDKCPFVSGKLLVFTSDRPGGFGGYDLYYCLRTDNGWSEPTNFGAEVNSAYDDYRPVVLNYPGFFNNSLLLFSSNRPGGKGGFDLYYVGTDVAVY</sequence>
<dbReference type="Proteomes" id="UP001302349">
    <property type="component" value="Chromosome"/>
</dbReference>
<protein>
    <recommendedName>
        <fullName evidence="3">WD40-like Beta Propeller Repeat</fullName>
    </recommendedName>
</protein>
<evidence type="ECO:0000313" key="1">
    <source>
        <dbReference type="EMBL" id="WOK06412.1"/>
    </source>
</evidence>
<gene>
    <name evidence="1" type="ORF">RT717_25385</name>
</gene>
<dbReference type="EMBL" id="CP136051">
    <property type="protein sequence ID" value="WOK06412.1"/>
    <property type="molecule type" value="Genomic_DNA"/>
</dbReference>
<evidence type="ECO:0000313" key="2">
    <source>
        <dbReference type="Proteomes" id="UP001302349"/>
    </source>
</evidence>
<dbReference type="InterPro" id="IPR011659">
    <property type="entry name" value="WD40"/>
</dbReference>
<keyword evidence="2" id="KW-1185">Reference proteome</keyword>
<dbReference type="Pfam" id="PF07676">
    <property type="entry name" value="PD40"/>
    <property type="match status" value="2"/>
</dbReference>
<proteinExistence type="predicted"/>
<name>A0ABZ0IS50_9BACT</name>